<feature type="domain" description="N-acetyltransferase" evidence="3">
    <location>
        <begin position="28"/>
        <end position="177"/>
    </location>
</feature>
<evidence type="ECO:0000259" key="3">
    <source>
        <dbReference type="PROSITE" id="PS51186"/>
    </source>
</evidence>
<dbReference type="EMBL" id="JARYGZ010000003">
    <property type="protein sequence ID" value="MDH7640425.1"/>
    <property type="molecule type" value="Genomic_DNA"/>
</dbReference>
<dbReference type="CDD" id="cd04301">
    <property type="entry name" value="NAT_SF"/>
    <property type="match status" value="1"/>
</dbReference>
<dbReference type="InterPro" id="IPR016181">
    <property type="entry name" value="Acyl_CoA_acyltransferase"/>
</dbReference>
<organism evidence="4 5">
    <name type="scientific">Sphingomonas oryzagri</name>
    <dbReference type="NCBI Taxonomy" id="3042314"/>
    <lineage>
        <taxon>Bacteria</taxon>
        <taxon>Pseudomonadati</taxon>
        <taxon>Pseudomonadota</taxon>
        <taxon>Alphaproteobacteria</taxon>
        <taxon>Sphingomonadales</taxon>
        <taxon>Sphingomonadaceae</taxon>
        <taxon>Sphingomonas</taxon>
    </lineage>
</organism>
<protein>
    <submittedName>
        <fullName evidence="4">GNAT family N-acetyltransferase</fullName>
    </submittedName>
</protein>
<gene>
    <name evidence="4" type="ORF">QGN17_16950</name>
</gene>
<dbReference type="Pfam" id="PF00583">
    <property type="entry name" value="Acetyltransf_1"/>
    <property type="match status" value="1"/>
</dbReference>
<evidence type="ECO:0000256" key="1">
    <source>
        <dbReference type="ARBA" id="ARBA00022679"/>
    </source>
</evidence>
<reference evidence="4" key="1">
    <citation type="submission" date="2023-04" db="EMBL/GenBank/DDBJ databases">
        <title>Sphingomonas sp. MAHUQ-71 isolated from rice field.</title>
        <authorList>
            <person name="Huq M.A."/>
        </authorList>
    </citation>
    <scope>NUCLEOTIDE SEQUENCE</scope>
    <source>
        <strain evidence="4">MAHUQ-71</strain>
    </source>
</reference>
<evidence type="ECO:0000313" key="4">
    <source>
        <dbReference type="EMBL" id="MDH7640425.1"/>
    </source>
</evidence>
<keyword evidence="2" id="KW-0012">Acyltransferase</keyword>
<dbReference type="PROSITE" id="PS51186">
    <property type="entry name" value="GNAT"/>
    <property type="match status" value="1"/>
</dbReference>
<dbReference type="RefSeq" id="WP_281045790.1">
    <property type="nucleotide sequence ID" value="NZ_JARYGZ010000003.1"/>
</dbReference>
<accession>A0ABT6N5P2</accession>
<comment type="caution">
    <text evidence="4">The sequence shown here is derived from an EMBL/GenBank/DDBJ whole genome shotgun (WGS) entry which is preliminary data.</text>
</comment>
<evidence type="ECO:0000313" key="5">
    <source>
        <dbReference type="Proteomes" id="UP001160625"/>
    </source>
</evidence>
<dbReference type="InterPro" id="IPR000182">
    <property type="entry name" value="GNAT_dom"/>
</dbReference>
<keyword evidence="5" id="KW-1185">Reference proteome</keyword>
<dbReference type="InterPro" id="IPR050832">
    <property type="entry name" value="Bact_Acetyltransf"/>
</dbReference>
<evidence type="ECO:0000256" key="2">
    <source>
        <dbReference type="ARBA" id="ARBA00023315"/>
    </source>
</evidence>
<proteinExistence type="predicted"/>
<dbReference type="Gene3D" id="3.40.630.30">
    <property type="match status" value="1"/>
</dbReference>
<keyword evidence="1" id="KW-0808">Transferase</keyword>
<sequence>MIQTPPEAQVTGAADHSVALPTRCGMTLHVRPVVAEDEPVMAALFAALSPEDLRYRFLSAIRQVDPARIHAMTRVDHDRTESFLAYAEGEAVATAMLAIDEDGVQGEVAVVVRSDLKGHGIGWAMLDHLLRHARARGLKAVRSIEAGDNVGTIALEREMGFSVRQDECAHEMIATRPLAGA</sequence>
<dbReference type="Proteomes" id="UP001160625">
    <property type="component" value="Unassembled WGS sequence"/>
</dbReference>
<dbReference type="PANTHER" id="PTHR43877">
    <property type="entry name" value="AMINOALKYLPHOSPHONATE N-ACETYLTRANSFERASE-RELATED-RELATED"/>
    <property type="match status" value="1"/>
</dbReference>
<dbReference type="SUPFAM" id="SSF55729">
    <property type="entry name" value="Acyl-CoA N-acyltransferases (Nat)"/>
    <property type="match status" value="1"/>
</dbReference>
<name>A0ABT6N5P2_9SPHN</name>